<dbReference type="AlphaFoldDB" id="A0A7M7KJQ1"/>
<name>A0A7M7KJQ1_VARDE</name>
<dbReference type="InterPro" id="IPR000504">
    <property type="entry name" value="RRM_dom"/>
</dbReference>
<reference evidence="9" key="1">
    <citation type="submission" date="2021-01" db="UniProtKB">
        <authorList>
            <consortium name="EnsemblMetazoa"/>
        </authorList>
    </citation>
    <scope>IDENTIFICATION</scope>
</reference>
<dbReference type="InterPro" id="IPR034393">
    <property type="entry name" value="TatSF1-like"/>
</dbReference>
<dbReference type="InterPro" id="IPR003954">
    <property type="entry name" value="RRM_euk-type"/>
</dbReference>
<dbReference type="Proteomes" id="UP000594260">
    <property type="component" value="Unplaced"/>
</dbReference>
<dbReference type="PANTHER" id="PTHR15608:SF0">
    <property type="entry name" value="HIV TAT-SPECIFIC FACTOR 1"/>
    <property type="match status" value="1"/>
</dbReference>
<feature type="domain" description="RRM" evidence="8">
    <location>
        <begin position="283"/>
        <end position="369"/>
    </location>
</feature>
<dbReference type="KEGG" id="vde:111250681"/>
<dbReference type="InterPro" id="IPR034392">
    <property type="entry name" value="TatSF1-like_RRM1"/>
</dbReference>
<keyword evidence="3" id="KW-0677">Repeat</keyword>
<evidence type="ECO:0000256" key="4">
    <source>
        <dbReference type="ARBA" id="ARBA00022884"/>
    </source>
</evidence>
<dbReference type="GO" id="GO:0005686">
    <property type="term" value="C:U2 snRNP"/>
    <property type="evidence" value="ECO:0007669"/>
    <property type="project" value="TreeGrafter"/>
</dbReference>
<organism evidence="9 10">
    <name type="scientific">Varroa destructor</name>
    <name type="common">Honeybee mite</name>
    <dbReference type="NCBI Taxonomy" id="109461"/>
    <lineage>
        <taxon>Eukaryota</taxon>
        <taxon>Metazoa</taxon>
        <taxon>Ecdysozoa</taxon>
        <taxon>Arthropoda</taxon>
        <taxon>Chelicerata</taxon>
        <taxon>Arachnida</taxon>
        <taxon>Acari</taxon>
        <taxon>Parasitiformes</taxon>
        <taxon>Mesostigmata</taxon>
        <taxon>Gamasina</taxon>
        <taxon>Dermanyssoidea</taxon>
        <taxon>Varroidae</taxon>
        <taxon>Varroa</taxon>
    </lineage>
</organism>
<keyword evidence="5" id="KW-0508">mRNA splicing</keyword>
<dbReference type="GeneID" id="111250681"/>
<dbReference type="SMART" id="SM00360">
    <property type="entry name" value="RRM"/>
    <property type="match status" value="2"/>
</dbReference>
<comment type="similarity">
    <text evidence="1">Belongs to the HTATSF1 family.</text>
</comment>
<evidence type="ECO:0000256" key="3">
    <source>
        <dbReference type="ARBA" id="ARBA00022737"/>
    </source>
</evidence>
<evidence type="ECO:0000313" key="10">
    <source>
        <dbReference type="Proteomes" id="UP000594260"/>
    </source>
</evidence>
<feature type="region of interest" description="Disordered" evidence="7">
    <location>
        <begin position="97"/>
        <end position="117"/>
    </location>
</feature>
<dbReference type="GO" id="GO:0005684">
    <property type="term" value="C:U2-type spliceosomal complex"/>
    <property type="evidence" value="ECO:0007669"/>
    <property type="project" value="TreeGrafter"/>
</dbReference>
<dbReference type="GO" id="GO:0000398">
    <property type="term" value="P:mRNA splicing, via spliceosome"/>
    <property type="evidence" value="ECO:0007669"/>
    <property type="project" value="InterPro"/>
</dbReference>
<keyword evidence="10" id="KW-1185">Reference proteome</keyword>
<dbReference type="EnsemblMetazoa" id="XM_022806267">
    <property type="protein sequence ID" value="XP_022662002"/>
    <property type="gene ID" value="LOC111250681"/>
</dbReference>
<dbReference type="RefSeq" id="XP_022662002.1">
    <property type="nucleotide sequence ID" value="XM_022806267.1"/>
</dbReference>
<dbReference type="CDD" id="cd12282">
    <property type="entry name" value="RRM2_TatSF1_like"/>
    <property type="match status" value="1"/>
</dbReference>
<dbReference type="CDD" id="cd12281">
    <property type="entry name" value="RRM1_TatSF1_like"/>
    <property type="match status" value="1"/>
</dbReference>
<dbReference type="InParanoid" id="A0A7M7KJQ1"/>
<evidence type="ECO:0000313" key="9">
    <source>
        <dbReference type="EnsemblMetazoa" id="XP_022662002"/>
    </source>
</evidence>
<protein>
    <recommendedName>
        <fullName evidence="8">RRM domain-containing protein</fullName>
    </recommendedName>
</protein>
<dbReference type="OrthoDB" id="10258585at2759"/>
<dbReference type="InterPro" id="IPR035979">
    <property type="entry name" value="RBD_domain_sf"/>
</dbReference>
<evidence type="ECO:0000259" key="8">
    <source>
        <dbReference type="PROSITE" id="PS50102"/>
    </source>
</evidence>
<feature type="domain" description="RRM" evidence="8">
    <location>
        <begin position="151"/>
        <end position="236"/>
    </location>
</feature>
<evidence type="ECO:0000256" key="6">
    <source>
        <dbReference type="PROSITE-ProRule" id="PRU00176"/>
    </source>
</evidence>
<dbReference type="InterPro" id="IPR012677">
    <property type="entry name" value="Nucleotide-bd_a/b_plait_sf"/>
</dbReference>
<dbReference type="Pfam" id="PF00076">
    <property type="entry name" value="RRM_1"/>
    <property type="match status" value="2"/>
</dbReference>
<dbReference type="PANTHER" id="PTHR15608">
    <property type="entry name" value="SPLICING FACTOR U2AF-ASSOCIATED PROTEIN 2"/>
    <property type="match status" value="1"/>
</dbReference>
<accession>A0A7M7KJQ1</accession>
<feature type="compositionally biased region" description="Basic and acidic residues" evidence="7">
    <location>
        <begin position="7"/>
        <end position="22"/>
    </location>
</feature>
<keyword evidence="2" id="KW-0507">mRNA processing</keyword>
<evidence type="ECO:0000256" key="1">
    <source>
        <dbReference type="ARBA" id="ARBA00007747"/>
    </source>
</evidence>
<keyword evidence="4 6" id="KW-0694">RNA-binding</keyword>
<evidence type="ECO:0000256" key="7">
    <source>
        <dbReference type="SAM" id="MobiDB-lite"/>
    </source>
</evidence>
<evidence type="ECO:0000256" key="2">
    <source>
        <dbReference type="ARBA" id="ARBA00022664"/>
    </source>
</evidence>
<sequence>MEDEDFEHQLRLEQQEKARAETAAEADPYTYKDPNDGTVYEWDHEKRAWFPKIDDDFIAMYQSNYGYSDSGKMSAGDTKENEKEQPENLDYAQIASTDAPSTSHSTETPSSSATIGAKNVAGSQILKKKGLKNSGSKRPVSWFELDDAHNSKVYVSGLPVEDFDEEKFVELMSKYGMVFKDEAGRFKVKLYRGTDGKLKGDGLCTYIKVESVHLAINLLDGTKIGDKQIHVERATFEMKGQFDPSKKPKQLKKKEKEKLRRKIDKLFAWKPEKLRGERNKCENTVVLKNFFEPKDFDEDARLILEYQKDLRDECEEKFGGVKKVVIYDRHPDGVATVTFNEVEHADACIAMMKGRFFAGRQLQADHWDGKERFKVAETEEQLEERLKKWDEFLEKE</sequence>
<proteinExistence type="inferred from homology"/>
<feature type="region of interest" description="Disordered" evidence="7">
    <location>
        <begin position="1"/>
        <end position="36"/>
    </location>
</feature>
<dbReference type="OMA" id="DTDFRFG"/>
<evidence type="ECO:0000256" key="5">
    <source>
        <dbReference type="ARBA" id="ARBA00023187"/>
    </source>
</evidence>
<dbReference type="PROSITE" id="PS50102">
    <property type="entry name" value="RRM"/>
    <property type="match status" value="2"/>
</dbReference>
<dbReference type="CTD" id="40369"/>
<dbReference type="GO" id="GO:0003723">
    <property type="term" value="F:RNA binding"/>
    <property type="evidence" value="ECO:0007669"/>
    <property type="project" value="UniProtKB-UniRule"/>
</dbReference>
<dbReference type="FunCoup" id="A0A7M7KJQ1">
    <property type="interactions" value="496"/>
</dbReference>
<dbReference type="Gene3D" id="3.30.70.330">
    <property type="match status" value="2"/>
</dbReference>
<dbReference type="SUPFAM" id="SSF54928">
    <property type="entry name" value="RNA-binding domain, RBD"/>
    <property type="match status" value="1"/>
</dbReference>
<dbReference type="SMART" id="SM00361">
    <property type="entry name" value="RRM_1"/>
    <property type="match status" value="2"/>
</dbReference>
<dbReference type="FunFam" id="3.30.70.330:FF:000105">
    <property type="entry name" value="HIV Tat-specific factor 1 homolog"/>
    <property type="match status" value="1"/>
</dbReference>
<feature type="compositionally biased region" description="Low complexity" evidence="7">
    <location>
        <begin position="99"/>
        <end position="114"/>
    </location>
</feature>